<gene>
    <name evidence="1" type="ORF">Gohar_028194</name>
</gene>
<proteinExistence type="predicted"/>
<dbReference type="Proteomes" id="UP000593560">
    <property type="component" value="Unassembled WGS sequence"/>
</dbReference>
<dbReference type="AlphaFoldDB" id="A0A7J9IDL3"/>
<sequence>MQFQICLINWTGGSRLSQQFWPRHLDL</sequence>
<name>A0A7J9IDL3_9ROSI</name>
<dbReference type="OrthoDB" id="10423108at2759"/>
<accession>A0A7J9IDL3</accession>
<comment type="caution">
    <text evidence="1">The sequence shown here is derived from an EMBL/GenBank/DDBJ whole genome shotgun (WGS) entry which is preliminary data.</text>
</comment>
<evidence type="ECO:0000313" key="1">
    <source>
        <dbReference type="EMBL" id="MBA0819933.1"/>
    </source>
</evidence>
<protein>
    <submittedName>
        <fullName evidence="1">Uncharacterized protein</fullName>
    </submittedName>
</protein>
<evidence type="ECO:0000313" key="2">
    <source>
        <dbReference type="Proteomes" id="UP000593560"/>
    </source>
</evidence>
<dbReference type="EMBL" id="JABFAD010332287">
    <property type="protein sequence ID" value="MBA0819933.1"/>
    <property type="molecule type" value="Genomic_DNA"/>
</dbReference>
<reference evidence="1 2" key="1">
    <citation type="journal article" date="2019" name="Genome Biol. Evol.">
        <title>Insights into the evolution of the New World diploid cottons (Gossypium, subgenus Houzingenia) based on genome sequencing.</title>
        <authorList>
            <person name="Grover C.E."/>
            <person name="Arick M.A. 2nd"/>
            <person name="Thrash A."/>
            <person name="Conover J.L."/>
            <person name="Sanders W.S."/>
            <person name="Peterson D.G."/>
            <person name="Frelichowski J.E."/>
            <person name="Scheffler J.A."/>
            <person name="Scheffler B.E."/>
            <person name="Wendel J.F."/>
        </authorList>
    </citation>
    <scope>NUCLEOTIDE SEQUENCE [LARGE SCALE GENOMIC DNA]</scope>
    <source>
        <strain evidence="1">0</strain>
        <tissue evidence="1">Leaf</tissue>
    </source>
</reference>
<keyword evidence="2" id="KW-1185">Reference proteome</keyword>
<organism evidence="1 2">
    <name type="scientific">Gossypium harknessii</name>
    <dbReference type="NCBI Taxonomy" id="34285"/>
    <lineage>
        <taxon>Eukaryota</taxon>
        <taxon>Viridiplantae</taxon>
        <taxon>Streptophyta</taxon>
        <taxon>Embryophyta</taxon>
        <taxon>Tracheophyta</taxon>
        <taxon>Spermatophyta</taxon>
        <taxon>Magnoliopsida</taxon>
        <taxon>eudicotyledons</taxon>
        <taxon>Gunneridae</taxon>
        <taxon>Pentapetalae</taxon>
        <taxon>rosids</taxon>
        <taxon>malvids</taxon>
        <taxon>Malvales</taxon>
        <taxon>Malvaceae</taxon>
        <taxon>Malvoideae</taxon>
        <taxon>Gossypium</taxon>
    </lineage>
</organism>